<dbReference type="InterPro" id="IPR016035">
    <property type="entry name" value="Acyl_Trfase/lysoPLipase"/>
</dbReference>
<feature type="domain" description="Ketosynthase family 3 (KS3)" evidence="7">
    <location>
        <begin position="394"/>
        <end position="827"/>
    </location>
</feature>
<dbReference type="SUPFAM" id="SSF52151">
    <property type="entry name" value="FabD/lysophospholipase-like"/>
    <property type="match status" value="1"/>
</dbReference>
<reference evidence="10" key="1">
    <citation type="journal article" date="2016" name="Genome Announc.">
        <title>Draft genome sequences of fungus Aspergillus calidoustus.</title>
        <authorList>
            <person name="Horn F."/>
            <person name="Linde J."/>
            <person name="Mattern D.J."/>
            <person name="Walther G."/>
            <person name="Guthke R."/>
            <person name="Scherlach K."/>
            <person name="Martin K."/>
            <person name="Brakhage A.A."/>
            <person name="Petzke L."/>
            <person name="Valiante V."/>
        </authorList>
    </citation>
    <scope>NUCLEOTIDE SEQUENCE [LARGE SCALE GENOMIC DNA]</scope>
    <source>
        <strain evidence="10">SF006504</strain>
    </source>
</reference>
<dbReference type="InterPro" id="IPR049900">
    <property type="entry name" value="PKS_mFAS_DH"/>
</dbReference>
<dbReference type="GO" id="GO:0044550">
    <property type="term" value="P:secondary metabolite biosynthetic process"/>
    <property type="evidence" value="ECO:0007669"/>
    <property type="project" value="TreeGrafter"/>
</dbReference>
<protein>
    <submittedName>
        <fullName evidence="9">Uncharacterized protein</fullName>
    </submittedName>
</protein>
<dbReference type="GO" id="GO:0004312">
    <property type="term" value="F:fatty acid synthase activity"/>
    <property type="evidence" value="ECO:0007669"/>
    <property type="project" value="TreeGrafter"/>
</dbReference>
<dbReference type="SUPFAM" id="SSF55048">
    <property type="entry name" value="Probable ACP-binding domain of malonyl-CoA ACP transacylase"/>
    <property type="match status" value="1"/>
</dbReference>
<organism evidence="9 10">
    <name type="scientific">Aspergillus calidoustus</name>
    <dbReference type="NCBI Taxonomy" id="454130"/>
    <lineage>
        <taxon>Eukaryota</taxon>
        <taxon>Fungi</taxon>
        <taxon>Dikarya</taxon>
        <taxon>Ascomycota</taxon>
        <taxon>Pezizomycotina</taxon>
        <taxon>Eurotiomycetes</taxon>
        <taxon>Eurotiomycetidae</taxon>
        <taxon>Eurotiales</taxon>
        <taxon>Aspergillaceae</taxon>
        <taxon>Aspergillus</taxon>
        <taxon>Aspergillus subgen. Nidulantes</taxon>
    </lineage>
</organism>
<dbReference type="OrthoDB" id="329835at2759"/>
<dbReference type="SUPFAM" id="SSF53901">
    <property type="entry name" value="Thiolase-like"/>
    <property type="match status" value="1"/>
</dbReference>
<dbReference type="PROSITE" id="PS52019">
    <property type="entry name" value="PKS_MFAS_DH"/>
    <property type="match status" value="1"/>
</dbReference>
<keyword evidence="2" id="KW-0597">Phosphoprotein</keyword>
<evidence type="ECO:0000256" key="1">
    <source>
        <dbReference type="ARBA" id="ARBA00022450"/>
    </source>
</evidence>
<feature type="region of interest" description="Disordered" evidence="5">
    <location>
        <begin position="1651"/>
        <end position="1703"/>
    </location>
</feature>
<evidence type="ECO:0000256" key="4">
    <source>
        <dbReference type="PROSITE-ProRule" id="PRU01363"/>
    </source>
</evidence>
<dbReference type="InterPro" id="IPR009081">
    <property type="entry name" value="PP-bd_ACP"/>
</dbReference>
<feature type="domain" description="PKS/mFAS DH" evidence="8">
    <location>
        <begin position="1323"/>
        <end position="1631"/>
    </location>
</feature>
<feature type="compositionally biased region" description="Polar residues" evidence="5">
    <location>
        <begin position="1668"/>
        <end position="1680"/>
    </location>
</feature>
<dbReference type="CDD" id="cd00833">
    <property type="entry name" value="PKS"/>
    <property type="match status" value="1"/>
</dbReference>
<dbReference type="InterPro" id="IPR016039">
    <property type="entry name" value="Thiolase-like"/>
</dbReference>
<evidence type="ECO:0000313" key="10">
    <source>
        <dbReference type="Proteomes" id="UP000054771"/>
    </source>
</evidence>
<dbReference type="SMART" id="SM00825">
    <property type="entry name" value="PKS_KS"/>
    <property type="match status" value="1"/>
</dbReference>
<dbReference type="STRING" id="454130.A0A0U5G3Q2"/>
<dbReference type="Pfam" id="PF00550">
    <property type="entry name" value="PP-binding"/>
    <property type="match status" value="1"/>
</dbReference>
<keyword evidence="10" id="KW-1185">Reference proteome</keyword>
<dbReference type="Pfam" id="PF02801">
    <property type="entry name" value="Ketoacyl-synt_C"/>
    <property type="match status" value="1"/>
</dbReference>
<feature type="active site" description="Proton acceptor; for dehydratase activity" evidence="4">
    <location>
        <position position="1355"/>
    </location>
</feature>
<evidence type="ECO:0000256" key="2">
    <source>
        <dbReference type="ARBA" id="ARBA00022553"/>
    </source>
</evidence>
<feature type="domain" description="Carrier" evidence="6">
    <location>
        <begin position="1701"/>
        <end position="1776"/>
    </location>
</feature>
<evidence type="ECO:0000313" key="9">
    <source>
        <dbReference type="EMBL" id="CEL04191.1"/>
    </source>
</evidence>
<feature type="active site" description="Proton donor; for dehydratase activity" evidence="4">
    <location>
        <position position="1542"/>
    </location>
</feature>
<feature type="region of interest" description="C-terminal hotdog fold" evidence="4">
    <location>
        <begin position="1484"/>
        <end position="1631"/>
    </location>
</feature>
<dbReference type="SMART" id="SM00827">
    <property type="entry name" value="PKS_AT"/>
    <property type="match status" value="1"/>
</dbReference>
<evidence type="ECO:0000259" key="6">
    <source>
        <dbReference type="PROSITE" id="PS50075"/>
    </source>
</evidence>
<dbReference type="InterPro" id="IPR001227">
    <property type="entry name" value="Ac_transferase_dom_sf"/>
</dbReference>
<dbReference type="Gene3D" id="3.40.47.10">
    <property type="match status" value="1"/>
</dbReference>
<name>A0A0U5G3Q2_ASPCI</name>
<dbReference type="Pfam" id="PF16073">
    <property type="entry name" value="SAT"/>
    <property type="match status" value="1"/>
</dbReference>
<gene>
    <name evidence="9" type="ORF">ASPCAL05322</name>
</gene>
<proteinExistence type="predicted"/>
<dbReference type="InterPro" id="IPR014031">
    <property type="entry name" value="Ketoacyl_synth_C"/>
</dbReference>
<dbReference type="Gene3D" id="1.10.1200.10">
    <property type="entry name" value="ACP-like"/>
    <property type="match status" value="1"/>
</dbReference>
<dbReference type="InterPro" id="IPR030918">
    <property type="entry name" value="PT_fungal_PKS"/>
</dbReference>
<dbReference type="NCBIfam" id="TIGR04532">
    <property type="entry name" value="PT_fungal_PKS"/>
    <property type="match status" value="1"/>
</dbReference>
<dbReference type="InterPro" id="IPR032088">
    <property type="entry name" value="SAT"/>
</dbReference>
<dbReference type="EMBL" id="CDMC01000004">
    <property type="protein sequence ID" value="CEL04191.1"/>
    <property type="molecule type" value="Genomic_DNA"/>
</dbReference>
<dbReference type="GO" id="GO:0006633">
    <property type="term" value="P:fatty acid biosynthetic process"/>
    <property type="evidence" value="ECO:0007669"/>
    <property type="project" value="TreeGrafter"/>
</dbReference>
<dbReference type="Gene3D" id="3.10.129.110">
    <property type="entry name" value="Polyketide synthase dehydratase"/>
    <property type="match status" value="1"/>
</dbReference>
<dbReference type="Gene3D" id="3.30.70.3290">
    <property type="match status" value="1"/>
</dbReference>
<dbReference type="Proteomes" id="UP000054771">
    <property type="component" value="Unassembled WGS sequence"/>
</dbReference>
<dbReference type="Pfam" id="PF00109">
    <property type="entry name" value="ketoacyl-synt"/>
    <property type="match status" value="1"/>
</dbReference>
<dbReference type="SUPFAM" id="SSF47336">
    <property type="entry name" value="ACP-like"/>
    <property type="match status" value="1"/>
</dbReference>
<dbReference type="PANTHER" id="PTHR43775:SF37">
    <property type="entry name" value="SI:DKEY-61P9.11"/>
    <property type="match status" value="1"/>
</dbReference>
<evidence type="ECO:0000256" key="5">
    <source>
        <dbReference type="SAM" id="MobiDB-lite"/>
    </source>
</evidence>
<evidence type="ECO:0000256" key="3">
    <source>
        <dbReference type="ARBA" id="ARBA00022679"/>
    </source>
</evidence>
<dbReference type="InterPro" id="IPR036736">
    <property type="entry name" value="ACP-like_sf"/>
</dbReference>
<keyword evidence="3" id="KW-0808">Transferase</keyword>
<sequence length="1776" mass="193608">MKLIFFSNKFPTEEPSDIFRQLRRQSRSDSHIILRQLLKETTLAVRDEIRLLPAELRSCLPPFRCILDLAEHYDWHRGPLSGTFECVFLCLSSLGLFVGDYEGRAHEFSFTQENTVVTGLGLGFLAATAVIASPSLSDFPHVAADVIRVAIRVGLVVYQTSQDLDPKGLDAPLRSWTTLVKGLGEEAIQRELEHFNESTGAIGPGRLYISVVEPDGSVFVNGPPSRMQTLFKGSGLLASAPRAPLPVYGGPCHASHLYDRSHVSWALQHVRADIAQRSCFGAARLLSMEDGQPLGANTVLELLENATQILLTSIIRWGRVVAALKEDLWQTGPQGEQSEEATTDLRIESCRSPPVVEGLGSTLREAHPDLSITAHDLAGWLSTVPTEHSKNGDDTKIAVVGMSCRLPGGADDLERFWQILEEGQDVHQHVPADRYDVQTHTDPTGRRPNTSQTPFGCFIENPGLFDASFFDMSPREAGQTDPTHRLALLTAYEALENSGYVPDRTFSTTRQTVGTIYGQCSDDYREANAGQEIDMYFIPGNYRAFAPGRISYFFKFSGPSFSCDTACSASLAAVQIACAALGRGEANMVVAGGLNIITSSDSFAGLSRAYFLSKTGGCKVFDEGADGYCRADGVGSLVLKRLPDAQKDNDNILGVILATGTNHSSAAVSLTHPHAPTQERLYRSVLSEAGISPLDVDLVEMHGTGTQAGDAAEMESVTNVFSSSDGRGARRSETLHIGSVKANLGHGEAAAGVTALIKALLILKHNAIPKHVGIKTQLNSKFPDLGRLNVHIPTDTIPWPRRADRKRYVMVNNFSAAGGNTSLVVAEPPERPPPDPMGWPGMGFVVCVSAKSGISLHRNLKRLIAYIEDHSTSIHLPSLSYTSTARRIHHVHRIAVHGCSIEEVLKSLRLRLPETTDAAQQRAMPVGAMAAPRIAFVFSGQGSFYKGISRALIEHYPPYKKEIQRLDRLCLLHGFPSILPGLELGGHDVANLTPIVAQLTTVCVQVALYRLWTSLGVAPHIVIGASIGEYAALHAAGALSASEIIYLVGHRALLMQEICTANTHTMLAVQATVEQARQCAHDSSLYEVACVNSPNSITLAGTIANIDAMKISLESQGYRTAPLNVAYAFHSSHIEPTMDRFDALAVRVSTRPLKIPLISPLLRDTIYAGQELPETYLRDATRQTVHFWEALENACEQDLIPPKTAFVEIGIQPTYSSAVRAIVPDTAAIVSTLRSDEDNWNTLTGSMAKLYEAGVPLGWNELYKPYESELGLLDLPTYQWNLKNYWIQHNGDWLLTKDRAPCTSDSAVVGKRAPAGLRSPLVHRIVEEDLSSGRAKVVVESDAHDDEFFAVASAHKMSGRPVVSVFSYPDMVLSLAKYIYSRIRPNTAPPGMDFGGVHILQGLLPWNNRSQPQMVRLRIETPNLHDTRAEMSVAIYLATDEEQLATGSVTFGDHTHWAKEWESIAYLVTSRIEALHTLARDGQADRFTKAMVYLLFKNIVDYSPPYHGIQSVVVHGLEAVADIILTPTPEGRWSSAPPNHIDSIAHVGGFVLNAGHATNHVETMYVMEGWKSMRFAKPLVAGTPYRSYVKMVPAADGSGFFSGDVYLLDADTVIALIGGMTLRPLPRILMGRFFDPPDPRPVDATTRMQIQTQTEPPPTATTPLTPTSDSLTNASPSVRSADTPATPPDLTPENKILSASSRDPAKTNKALALIASETRVDLQELTDETHLSQMGIDSLLSLVLVEKFALELNIHLQPSFFLESPTIGMIKAQLAG</sequence>
<dbReference type="Pfam" id="PF00698">
    <property type="entry name" value="Acyl_transf_1"/>
    <property type="match status" value="1"/>
</dbReference>
<dbReference type="InterPro" id="IPR050091">
    <property type="entry name" value="PKS_NRPS_Biosynth_Enz"/>
</dbReference>
<dbReference type="InterPro" id="IPR042104">
    <property type="entry name" value="PKS_dehydratase_sf"/>
</dbReference>
<feature type="region of interest" description="N-terminal hotdog fold" evidence="4">
    <location>
        <begin position="1323"/>
        <end position="1456"/>
    </location>
</feature>
<dbReference type="InterPro" id="IPR014030">
    <property type="entry name" value="Ketoacyl_synth_N"/>
</dbReference>
<evidence type="ECO:0000259" key="8">
    <source>
        <dbReference type="PROSITE" id="PS52019"/>
    </source>
</evidence>
<dbReference type="InterPro" id="IPR020841">
    <property type="entry name" value="PKS_Beta-ketoAc_synthase_dom"/>
</dbReference>
<dbReference type="PROSITE" id="PS52004">
    <property type="entry name" value="KS3_2"/>
    <property type="match status" value="1"/>
</dbReference>
<dbReference type="PANTHER" id="PTHR43775">
    <property type="entry name" value="FATTY ACID SYNTHASE"/>
    <property type="match status" value="1"/>
</dbReference>
<dbReference type="InterPro" id="IPR014043">
    <property type="entry name" value="Acyl_transferase_dom"/>
</dbReference>
<dbReference type="PROSITE" id="PS50075">
    <property type="entry name" value="CARRIER"/>
    <property type="match status" value="1"/>
</dbReference>
<dbReference type="Gene3D" id="3.40.366.10">
    <property type="entry name" value="Malonyl-Coenzyme A Acyl Carrier Protein, domain 2"/>
    <property type="match status" value="1"/>
</dbReference>
<accession>A0A0U5G3Q2</accession>
<keyword evidence="1" id="KW-0596">Phosphopantetheine</keyword>
<dbReference type="InterPro" id="IPR016036">
    <property type="entry name" value="Malonyl_transacylase_ACP-bd"/>
</dbReference>
<evidence type="ECO:0000259" key="7">
    <source>
        <dbReference type="PROSITE" id="PS52004"/>
    </source>
</evidence>
<dbReference type="Pfam" id="PF22621">
    <property type="entry name" value="CurL-like_PKS_C"/>
    <property type="match status" value="1"/>
</dbReference>